<organism evidence="13 14">
    <name type="scientific">Mucilaginibacter aquatilis</name>
    <dbReference type="NCBI Taxonomy" id="1517760"/>
    <lineage>
        <taxon>Bacteria</taxon>
        <taxon>Pseudomonadati</taxon>
        <taxon>Bacteroidota</taxon>
        <taxon>Sphingobacteriia</taxon>
        <taxon>Sphingobacteriales</taxon>
        <taxon>Sphingobacteriaceae</taxon>
        <taxon>Mucilaginibacter</taxon>
    </lineage>
</organism>
<sequence>MRLRNRVSKYIIIKYCLVLWGAFLLSSQVFAQQTIQIRPRIAAHIDSLNDVIYPRVKQDAGKAFAILNEAEMLASQYKYTTGLAVAYLNQADLLNQQGYSKRALELYYRSMQLSQVNNDIYNAARAEQYISVIKRDDGNFAEAEKLLNHTLSVFKALNKPNDIINALLKLGLLKTEQKDYPKALEYFNQAEKLSISSNYLYGKKKSFYNRALLYQKLSEPDSAIVNLNKALAIDVSSGDELGQAQSYLELSRIYKGNDNKDQAEKYARLAYAAADSAQAPSLLRNAVQLLLRISRARLNKDAVIQWQEELIFIDNEIAERERRESNNFIDALRAQEEEQLKVQQRVLEVSRKTEQQKTLIALYTGFLLVFVVIVFMLSYNYKKAKRYSYELNLRKEKIEQQVSLLDKLNNDIMQTNKQLEDDNELKSKLLSIITHDLRKPLANTQSIIHLVNMDLVTQDEARELFIQLEAQYNRVITLTDNLLFWIRGQVSGAAVELKPVNLHSVADDIIEEQKIPSNDKKITIYNRVDEDMNWMTETETIRIVFRNLLNNAIKFTPEGGSIEVYSAVTDTETCVTVKDSGIGISADVISRINGENYYTTKGTQNEEGSGFGLMLIRDLLKKHNGALKIASEPGKGSAFTISFPIRTLIANSRFVS</sequence>
<keyword evidence="10" id="KW-0175">Coiled coil</keyword>
<evidence type="ECO:0000256" key="4">
    <source>
        <dbReference type="ARBA" id="ARBA00022679"/>
    </source>
</evidence>
<comment type="catalytic activity">
    <reaction evidence="1">
        <text>ATP + protein L-histidine = ADP + protein N-phospho-L-histidine.</text>
        <dbReference type="EC" id="2.7.13.3"/>
    </reaction>
</comment>
<dbReference type="InterPro" id="IPR003661">
    <property type="entry name" value="HisK_dim/P_dom"/>
</dbReference>
<gene>
    <name evidence="13" type="ORF">GO816_02020</name>
</gene>
<proteinExistence type="predicted"/>
<dbReference type="OrthoDB" id="9810447at2"/>
<dbReference type="Gene3D" id="1.10.287.130">
    <property type="match status" value="1"/>
</dbReference>
<dbReference type="SMART" id="SM00387">
    <property type="entry name" value="HATPase_c"/>
    <property type="match status" value="1"/>
</dbReference>
<keyword evidence="11" id="KW-0472">Membrane</keyword>
<dbReference type="PANTHER" id="PTHR42878">
    <property type="entry name" value="TWO-COMPONENT HISTIDINE KINASE"/>
    <property type="match status" value="1"/>
</dbReference>
<dbReference type="Proteomes" id="UP000434850">
    <property type="component" value="Unassembled WGS sequence"/>
</dbReference>
<dbReference type="PANTHER" id="PTHR42878:SF7">
    <property type="entry name" value="SENSOR HISTIDINE KINASE GLRK"/>
    <property type="match status" value="1"/>
</dbReference>
<dbReference type="InterPro" id="IPR003594">
    <property type="entry name" value="HATPase_dom"/>
</dbReference>
<feature type="transmembrane region" description="Helical" evidence="11">
    <location>
        <begin position="360"/>
        <end position="379"/>
    </location>
</feature>
<dbReference type="InterPro" id="IPR036097">
    <property type="entry name" value="HisK_dim/P_sf"/>
</dbReference>
<keyword evidence="7" id="KW-0067">ATP-binding</keyword>
<evidence type="ECO:0000256" key="1">
    <source>
        <dbReference type="ARBA" id="ARBA00000085"/>
    </source>
</evidence>
<keyword evidence="14" id="KW-1185">Reference proteome</keyword>
<dbReference type="EC" id="2.7.13.3" evidence="2"/>
<accession>A0A6I4I414</accession>
<evidence type="ECO:0000313" key="13">
    <source>
        <dbReference type="EMBL" id="MVN89895.1"/>
    </source>
</evidence>
<dbReference type="CDD" id="cd00082">
    <property type="entry name" value="HisKA"/>
    <property type="match status" value="1"/>
</dbReference>
<dbReference type="Pfam" id="PF13424">
    <property type="entry name" value="TPR_12"/>
    <property type="match status" value="1"/>
</dbReference>
<dbReference type="SUPFAM" id="SSF48452">
    <property type="entry name" value="TPR-like"/>
    <property type="match status" value="2"/>
</dbReference>
<dbReference type="SMART" id="SM00028">
    <property type="entry name" value="TPR"/>
    <property type="match status" value="4"/>
</dbReference>
<dbReference type="GO" id="GO:0030295">
    <property type="term" value="F:protein kinase activator activity"/>
    <property type="evidence" value="ECO:0007669"/>
    <property type="project" value="TreeGrafter"/>
</dbReference>
<keyword evidence="4" id="KW-0808">Transferase</keyword>
<dbReference type="SUPFAM" id="SSF55874">
    <property type="entry name" value="ATPase domain of HSP90 chaperone/DNA topoisomerase II/histidine kinase"/>
    <property type="match status" value="1"/>
</dbReference>
<dbReference type="PROSITE" id="PS50005">
    <property type="entry name" value="TPR"/>
    <property type="match status" value="1"/>
</dbReference>
<evidence type="ECO:0000256" key="2">
    <source>
        <dbReference type="ARBA" id="ARBA00012438"/>
    </source>
</evidence>
<evidence type="ECO:0000256" key="11">
    <source>
        <dbReference type="SAM" id="Phobius"/>
    </source>
</evidence>
<dbReference type="InterPro" id="IPR011990">
    <property type="entry name" value="TPR-like_helical_dom_sf"/>
</dbReference>
<feature type="domain" description="Histidine kinase" evidence="12">
    <location>
        <begin position="432"/>
        <end position="647"/>
    </location>
</feature>
<name>A0A6I4I414_9SPHI</name>
<dbReference type="GO" id="GO:0007234">
    <property type="term" value="P:osmosensory signaling via phosphorelay pathway"/>
    <property type="evidence" value="ECO:0007669"/>
    <property type="project" value="TreeGrafter"/>
</dbReference>
<evidence type="ECO:0000259" key="12">
    <source>
        <dbReference type="PROSITE" id="PS50109"/>
    </source>
</evidence>
<dbReference type="Pfam" id="PF02518">
    <property type="entry name" value="HATPase_c"/>
    <property type="match status" value="1"/>
</dbReference>
<dbReference type="GO" id="GO:0000155">
    <property type="term" value="F:phosphorelay sensor kinase activity"/>
    <property type="evidence" value="ECO:0007669"/>
    <property type="project" value="InterPro"/>
</dbReference>
<dbReference type="Gene3D" id="3.30.565.10">
    <property type="entry name" value="Histidine kinase-like ATPase, C-terminal domain"/>
    <property type="match status" value="1"/>
</dbReference>
<keyword evidence="5" id="KW-0547">Nucleotide-binding</keyword>
<evidence type="ECO:0000256" key="8">
    <source>
        <dbReference type="ARBA" id="ARBA00023012"/>
    </source>
</evidence>
<dbReference type="SUPFAM" id="SSF47384">
    <property type="entry name" value="Homodimeric domain of signal transducing histidine kinase"/>
    <property type="match status" value="1"/>
</dbReference>
<dbReference type="Gene3D" id="1.25.40.10">
    <property type="entry name" value="Tetratricopeptide repeat domain"/>
    <property type="match status" value="1"/>
</dbReference>
<dbReference type="InterPro" id="IPR004358">
    <property type="entry name" value="Sig_transdc_His_kin-like_C"/>
</dbReference>
<dbReference type="AlphaFoldDB" id="A0A6I4I414"/>
<keyword evidence="3" id="KW-0597">Phosphoprotein</keyword>
<dbReference type="Pfam" id="PF13181">
    <property type="entry name" value="TPR_8"/>
    <property type="match status" value="2"/>
</dbReference>
<dbReference type="InterPro" id="IPR019734">
    <property type="entry name" value="TPR_rpt"/>
</dbReference>
<keyword evidence="11" id="KW-0812">Transmembrane</keyword>
<dbReference type="PROSITE" id="PS50109">
    <property type="entry name" value="HIS_KIN"/>
    <property type="match status" value="1"/>
</dbReference>
<evidence type="ECO:0000256" key="3">
    <source>
        <dbReference type="ARBA" id="ARBA00022553"/>
    </source>
</evidence>
<reference evidence="13 14" key="1">
    <citation type="submission" date="2019-12" db="EMBL/GenBank/DDBJ databases">
        <title>Mucilaginibacter sp. HME9299 genome sequencing and assembly.</title>
        <authorList>
            <person name="Kang H."/>
            <person name="Kim H."/>
            <person name="Joh K."/>
        </authorList>
    </citation>
    <scope>NUCLEOTIDE SEQUENCE [LARGE SCALE GENOMIC DNA]</scope>
    <source>
        <strain evidence="13 14">HME9299</strain>
    </source>
</reference>
<evidence type="ECO:0000256" key="6">
    <source>
        <dbReference type="ARBA" id="ARBA00022777"/>
    </source>
</evidence>
<evidence type="ECO:0000313" key="14">
    <source>
        <dbReference type="Proteomes" id="UP000434850"/>
    </source>
</evidence>
<keyword evidence="8" id="KW-0902">Two-component regulatory system</keyword>
<dbReference type="InterPro" id="IPR050351">
    <property type="entry name" value="BphY/WalK/GraS-like"/>
</dbReference>
<dbReference type="EMBL" id="WQLA01000001">
    <property type="protein sequence ID" value="MVN89895.1"/>
    <property type="molecule type" value="Genomic_DNA"/>
</dbReference>
<dbReference type="GO" id="GO:0005524">
    <property type="term" value="F:ATP binding"/>
    <property type="evidence" value="ECO:0007669"/>
    <property type="project" value="UniProtKB-KW"/>
</dbReference>
<evidence type="ECO:0000256" key="9">
    <source>
        <dbReference type="PROSITE-ProRule" id="PRU00339"/>
    </source>
</evidence>
<keyword evidence="6" id="KW-0418">Kinase</keyword>
<evidence type="ECO:0000256" key="7">
    <source>
        <dbReference type="ARBA" id="ARBA00022840"/>
    </source>
</evidence>
<evidence type="ECO:0000256" key="10">
    <source>
        <dbReference type="SAM" id="Coils"/>
    </source>
</evidence>
<feature type="coiled-coil region" evidence="10">
    <location>
        <begin position="398"/>
        <end position="425"/>
    </location>
</feature>
<comment type="caution">
    <text evidence="13">The sequence shown here is derived from an EMBL/GenBank/DDBJ whole genome shotgun (WGS) entry which is preliminary data.</text>
</comment>
<dbReference type="PRINTS" id="PR00344">
    <property type="entry name" value="BCTRLSENSOR"/>
</dbReference>
<dbReference type="InterPro" id="IPR005467">
    <property type="entry name" value="His_kinase_dom"/>
</dbReference>
<protein>
    <recommendedName>
        <fullName evidence="2">histidine kinase</fullName>
        <ecNumber evidence="2">2.7.13.3</ecNumber>
    </recommendedName>
</protein>
<dbReference type="GO" id="GO:0000156">
    <property type="term" value="F:phosphorelay response regulator activity"/>
    <property type="evidence" value="ECO:0007669"/>
    <property type="project" value="TreeGrafter"/>
</dbReference>
<feature type="repeat" description="TPR" evidence="9">
    <location>
        <begin position="164"/>
        <end position="197"/>
    </location>
</feature>
<evidence type="ECO:0000256" key="5">
    <source>
        <dbReference type="ARBA" id="ARBA00022741"/>
    </source>
</evidence>
<dbReference type="InterPro" id="IPR036890">
    <property type="entry name" value="HATPase_C_sf"/>
</dbReference>
<keyword evidence="9" id="KW-0802">TPR repeat</keyword>
<keyword evidence="11" id="KW-1133">Transmembrane helix</keyword>